<reference evidence="2" key="1">
    <citation type="submission" date="2020-11" db="EMBL/GenBank/DDBJ databases">
        <authorList>
            <person name="Tran Van P."/>
        </authorList>
    </citation>
    <scope>NUCLEOTIDE SEQUENCE</scope>
</reference>
<keyword evidence="1" id="KW-1133">Transmembrane helix</keyword>
<keyword evidence="1" id="KW-0472">Membrane</keyword>
<dbReference type="EMBL" id="OD012404">
    <property type="protein sequence ID" value="CAD7416981.1"/>
    <property type="molecule type" value="Genomic_DNA"/>
</dbReference>
<name>A0A7R9DP25_TIMPO</name>
<feature type="transmembrane region" description="Helical" evidence="1">
    <location>
        <begin position="52"/>
        <end position="75"/>
    </location>
</feature>
<protein>
    <submittedName>
        <fullName evidence="2">Uncharacterized protein</fullName>
    </submittedName>
</protein>
<organism evidence="2">
    <name type="scientific">Timema poppense</name>
    <name type="common">Walking stick</name>
    <dbReference type="NCBI Taxonomy" id="170557"/>
    <lineage>
        <taxon>Eukaryota</taxon>
        <taxon>Metazoa</taxon>
        <taxon>Ecdysozoa</taxon>
        <taxon>Arthropoda</taxon>
        <taxon>Hexapoda</taxon>
        <taxon>Insecta</taxon>
        <taxon>Pterygota</taxon>
        <taxon>Neoptera</taxon>
        <taxon>Polyneoptera</taxon>
        <taxon>Phasmatodea</taxon>
        <taxon>Timematodea</taxon>
        <taxon>Timematoidea</taxon>
        <taxon>Timematidae</taxon>
        <taxon>Timema</taxon>
    </lineage>
</organism>
<proteinExistence type="predicted"/>
<gene>
    <name evidence="2" type="ORF">TPSB3V08_LOCUS11436</name>
</gene>
<accession>A0A7R9DP25</accession>
<evidence type="ECO:0000256" key="1">
    <source>
        <dbReference type="SAM" id="Phobius"/>
    </source>
</evidence>
<keyword evidence="1" id="KW-0812">Transmembrane</keyword>
<sequence length="79" mass="8574">MLDAVNSFKNPRFLVKLLELELMVSVSGAVMFVAAGAFLFEALSNKPNQSGLVIGAGIMSIFNGIVYLIDTFLIIKYDS</sequence>
<dbReference type="AlphaFoldDB" id="A0A7R9DP25"/>
<evidence type="ECO:0000313" key="2">
    <source>
        <dbReference type="EMBL" id="CAD7416981.1"/>
    </source>
</evidence>
<feature type="transmembrane region" description="Helical" evidence="1">
    <location>
        <begin position="20"/>
        <end position="40"/>
    </location>
</feature>